<evidence type="ECO:0000313" key="6">
    <source>
        <dbReference type="Proteomes" id="UP000060778"/>
    </source>
</evidence>
<dbReference type="PANTHER" id="PTHR43278">
    <property type="entry name" value="NAD(P)H-DEPENDENT FMN-CONTAINING OXIDOREDUCTASE YWQN-RELATED"/>
    <property type="match status" value="1"/>
</dbReference>
<dbReference type="PANTHER" id="PTHR43278:SF4">
    <property type="entry name" value="NAD(P)H-DEPENDENT FMN-CONTAINING OXIDOREDUCTASE YWQN-RELATED"/>
    <property type="match status" value="1"/>
</dbReference>
<dbReference type="Proteomes" id="UP000060778">
    <property type="component" value="Chromosome"/>
</dbReference>
<dbReference type="EMBL" id="CP006867">
    <property type="protein sequence ID" value="ALU11489.1"/>
    <property type="molecule type" value="Genomic_DNA"/>
</dbReference>
<dbReference type="Pfam" id="PF03358">
    <property type="entry name" value="FMN_red"/>
    <property type="match status" value="1"/>
</dbReference>
<evidence type="ECO:0000256" key="2">
    <source>
        <dbReference type="ARBA" id="ARBA00022643"/>
    </source>
</evidence>
<evidence type="ECO:0000313" key="5">
    <source>
        <dbReference type="EMBL" id="ALU11489.1"/>
    </source>
</evidence>
<evidence type="ECO:0000256" key="1">
    <source>
        <dbReference type="ARBA" id="ARBA00022630"/>
    </source>
</evidence>
<proteinExistence type="inferred from homology"/>
<keyword evidence="2" id="KW-0288">FMN</keyword>
<dbReference type="Gene3D" id="3.40.50.360">
    <property type="match status" value="1"/>
</dbReference>
<name>A0A0U2WKN0_9CREN</name>
<accession>A0A0U2WKN0</accession>
<organism evidence="5 6">
    <name type="scientific">Ignicoccus islandicus DSM 13165</name>
    <dbReference type="NCBI Taxonomy" id="940295"/>
    <lineage>
        <taxon>Archaea</taxon>
        <taxon>Thermoproteota</taxon>
        <taxon>Thermoprotei</taxon>
        <taxon>Desulfurococcales</taxon>
        <taxon>Desulfurococcaceae</taxon>
        <taxon>Ignicoccus</taxon>
    </lineage>
</organism>
<gene>
    <name evidence="5" type="ORF">EYM_01560</name>
</gene>
<dbReference type="GO" id="GO:0016491">
    <property type="term" value="F:oxidoreductase activity"/>
    <property type="evidence" value="ECO:0007669"/>
    <property type="project" value="InterPro"/>
</dbReference>
<keyword evidence="1" id="KW-0285">Flavoprotein</keyword>
<dbReference type="SUPFAM" id="SSF52218">
    <property type="entry name" value="Flavoproteins"/>
    <property type="match status" value="1"/>
</dbReference>
<reference evidence="5 6" key="1">
    <citation type="submission" date="2013-11" db="EMBL/GenBank/DDBJ databases">
        <title>Comparative genomics of Ignicoccus.</title>
        <authorList>
            <person name="Podar M."/>
        </authorList>
    </citation>
    <scope>NUCLEOTIDE SEQUENCE [LARGE SCALE GENOMIC DNA]</scope>
    <source>
        <strain evidence="5 6">DSM 13165</strain>
    </source>
</reference>
<feature type="domain" description="NADPH-dependent FMN reductase-like" evidence="4">
    <location>
        <begin position="1"/>
        <end position="154"/>
    </location>
</feature>
<comment type="similarity">
    <text evidence="3">Belongs to the SsuE family. Isf subfamily.</text>
</comment>
<dbReference type="RefSeq" id="WP_075049352.1">
    <property type="nucleotide sequence ID" value="NZ_CP006867.1"/>
</dbReference>
<dbReference type="KEGG" id="iis:EYM_01560"/>
<dbReference type="InterPro" id="IPR005025">
    <property type="entry name" value="FMN_Rdtase-like_dom"/>
</dbReference>
<evidence type="ECO:0000256" key="3">
    <source>
        <dbReference type="ARBA" id="ARBA00038292"/>
    </source>
</evidence>
<keyword evidence="6" id="KW-1185">Reference proteome</keyword>
<sequence length="235" mass="26595">MKVVGILGSPRKYGSSFKGLMLALKAAEKFGAQTEFYHLYQMDIKPCLGCVSEDVKVCRYPCIIEDDMRKLYDALIEADGFVIATPVYWYSPSGVVKNFIDRLTALENMIHIDGKSWLDGKVAGFIATGNDSGAMMAISQLMVIMNSMGVVIPPWSMAYTNELVDPLEKESFVTDALNVGRNVVLMAKAMKGEAVNRWYDPELYEWYEKELKDWIVELAREEEAKAEKPWKRFTS</sequence>
<dbReference type="InterPro" id="IPR051796">
    <property type="entry name" value="ISF_SsuE-like"/>
</dbReference>
<protein>
    <submittedName>
        <fullName evidence="5">NADPH-dependent FMN reductase</fullName>
    </submittedName>
</protein>
<dbReference type="InterPro" id="IPR029039">
    <property type="entry name" value="Flavoprotein-like_sf"/>
</dbReference>
<dbReference type="AlphaFoldDB" id="A0A0U2WKN0"/>
<dbReference type="STRING" id="940295.EYM_01560"/>
<dbReference type="GeneID" id="30679720"/>
<evidence type="ECO:0000259" key="4">
    <source>
        <dbReference type="Pfam" id="PF03358"/>
    </source>
</evidence>
<dbReference type="OrthoDB" id="9059at2157"/>